<evidence type="ECO:0000256" key="3">
    <source>
        <dbReference type="ARBA" id="ARBA00022989"/>
    </source>
</evidence>
<evidence type="ECO:0000256" key="5">
    <source>
        <dbReference type="SAM" id="Phobius"/>
    </source>
</evidence>
<feature type="transmembrane region" description="Helical" evidence="5">
    <location>
        <begin position="20"/>
        <end position="40"/>
    </location>
</feature>
<accession>A0A5J4PAF4</accession>
<organism evidence="7">
    <name type="scientific">termite gut metagenome</name>
    <dbReference type="NCBI Taxonomy" id="433724"/>
    <lineage>
        <taxon>unclassified sequences</taxon>
        <taxon>metagenomes</taxon>
        <taxon>organismal metagenomes</taxon>
    </lineage>
</organism>
<evidence type="ECO:0000256" key="4">
    <source>
        <dbReference type="ARBA" id="ARBA00023136"/>
    </source>
</evidence>
<dbReference type="AlphaFoldDB" id="A0A5J4PAF4"/>
<name>A0A5J4PAF4_9ZZZZ</name>
<dbReference type="InterPro" id="IPR027469">
    <property type="entry name" value="Cation_efflux_TMD_sf"/>
</dbReference>
<dbReference type="GO" id="GO:0016020">
    <property type="term" value="C:membrane"/>
    <property type="evidence" value="ECO:0007669"/>
    <property type="project" value="UniProtKB-SubCell"/>
</dbReference>
<comment type="caution">
    <text evidence="7">The sequence shown here is derived from an EMBL/GenBank/DDBJ whole genome shotgun (WGS) entry which is preliminary data.</text>
</comment>
<evidence type="ECO:0000259" key="6">
    <source>
        <dbReference type="Pfam" id="PF01545"/>
    </source>
</evidence>
<keyword evidence="3 5" id="KW-1133">Transmembrane helix</keyword>
<sequence>MSHEPHHHNQHVNAHSLNKAFTVGIALNLVFVLTEFGAGFRFDSLALLSDAGHNLSD</sequence>
<protein>
    <recommendedName>
        <fullName evidence="6">Cation efflux protein transmembrane domain-containing protein</fullName>
    </recommendedName>
</protein>
<dbReference type="Gene3D" id="1.20.1510.10">
    <property type="entry name" value="Cation efflux protein transmembrane domain"/>
    <property type="match status" value="1"/>
</dbReference>
<feature type="non-terminal residue" evidence="7">
    <location>
        <position position="57"/>
    </location>
</feature>
<dbReference type="EMBL" id="SNRY01010518">
    <property type="protein sequence ID" value="KAA6305661.1"/>
    <property type="molecule type" value="Genomic_DNA"/>
</dbReference>
<evidence type="ECO:0000313" key="7">
    <source>
        <dbReference type="EMBL" id="KAA6305661.1"/>
    </source>
</evidence>
<keyword evidence="4 5" id="KW-0472">Membrane</keyword>
<reference evidence="7" key="1">
    <citation type="submission" date="2019-03" db="EMBL/GenBank/DDBJ databases">
        <title>Single cell metagenomics reveals metabolic interactions within the superorganism composed of flagellate Streblomastix strix and complex community of Bacteroidetes bacteria on its surface.</title>
        <authorList>
            <person name="Treitli S.C."/>
            <person name="Kolisko M."/>
            <person name="Husnik F."/>
            <person name="Keeling P."/>
            <person name="Hampl V."/>
        </authorList>
    </citation>
    <scope>NUCLEOTIDE SEQUENCE</scope>
    <source>
        <strain evidence="7">STM</strain>
    </source>
</reference>
<proteinExistence type="predicted"/>
<evidence type="ECO:0000256" key="1">
    <source>
        <dbReference type="ARBA" id="ARBA00004141"/>
    </source>
</evidence>
<dbReference type="InterPro" id="IPR058533">
    <property type="entry name" value="Cation_efflux_TM"/>
</dbReference>
<gene>
    <name evidence="7" type="ORF">EZS27_042687</name>
</gene>
<keyword evidence="2 5" id="KW-0812">Transmembrane</keyword>
<comment type="subcellular location">
    <subcellularLocation>
        <location evidence="1">Membrane</location>
        <topology evidence="1">Multi-pass membrane protein</topology>
    </subcellularLocation>
</comment>
<dbReference type="Pfam" id="PF01545">
    <property type="entry name" value="Cation_efflux"/>
    <property type="match status" value="1"/>
</dbReference>
<feature type="domain" description="Cation efflux protein transmembrane" evidence="6">
    <location>
        <begin position="22"/>
        <end position="57"/>
    </location>
</feature>
<evidence type="ECO:0000256" key="2">
    <source>
        <dbReference type="ARBA" id="ARBA00022692"/>
    </source>
</evidence>
<dbReference type="SUPFAM" id="SSF161111">
    <property type="entry name" value="Cation efflux protein transmembrane domain-like"/>
    <property type="match status" value="1"/>
</dbReference>